<dbReference type="RefSeq" id="WP_131776219.1">
    <property type="nucleotide sequence ID" value="NZ_BMOB01000003.1"/>
</dbReference>
<dbReference type="EMBL" id="BMOB01000003">
    <property type="protein sequence ID" value="GGI82235.1"/>
    <property type="molecule type" value="Genomic_DNA"/>
</dbReference>
<dbReference type="Pfam" id="PF02357">
    <property type="entry name" value="NusG"/>
    <property type="match status" value="1"/>
</dbReference>
<keyword evidence="1" id="KW-0889">Transcription antitermination</keyword>
<proteinExistence type="predicted"/>
<feature type="domain" description="NusG-like N-terminal" evidence="4">
    <location>
        <begin position="8"/>
        <end position="106"/>
    </location>
</feature>
<dbReference type="GO" id="GO:0005829">
    <property type="term" value="C:cytosol"/>
    <property type="evidence" value="ECO:0007669"/>
    <property type="project" value="TreeGrafter"/>
</dbReference>
<evidence type="ECO:0000256" key="3">
    <source>
        <dbReference type="ARBA" id="ARBA00023163"/>
    </source>
</evidence>
<dbReference type="SUPFAM" id="SSF50104">
    <property type="entry name" value="Translation proteins SH3-like domain"/>
    <property type="match status" value="1"/>
</dbReference>
<dbReference type="Gene3D" id="3.30.70.940">
    <property type="entry name" value="NusG, N-terminal domain"/>
    <property type="match status" value="1"/>
</dbReference>
<keyword evidence="3" id="KW-0804">Transcription</keyword>
<evidence type="ECO:0000313" key="5">
    <source>
        <dbReference type="EMBL" id="GGI82235.1"/>
    </source>
</evidence>
<dbReference type="OrthoDB" id="9790639at2"/>
<protein>
    <submittedName>
        <fullName evidence="5">Transcription antitermination protein RfaH</fullName>
    </submittedName>
</protein>
<evidence type="ECO:0000313" key="6">
    <source>
        <dbReference type="Proteomes" id="UP000630149"/>
    </source>
</evidence>
<sequence>MIQDVFKENKWYLVQCKPRQTFRAELHLTNQGYHCFHPTYPVKKKVRTNGTIAIQTTIEPLFPHYLFVSLSNLDSWYTIRSTRGVKSIVTFNGIPGSVSHSILEGIRYHCNVLNGLEPEPMFKEGQRVRITEGCFKELEAIVAANTGEERVILLLNLFNREQQIELPITSIAAFG</sequence>
<dbReference type="InterPro" id="IPR006645">
    <property type="entry name" value="NGN-like_dom"/>
</dbReference>
<accession>A0A917JRQ4</accession>
<evidence type="ECO:0000256" key="2">
    <source>
        <dbReference type="ARBA" id="ARBA00023015"/>
    </source>
</evidence>
<gene>
    <name evidence="5" type="primary">rfaH</name>
    <name evidence="5" type="ORF">GCM10007966_08450</name>
</gene>
<dbReference type="PANTHER" id="PTHR30265:SF7">
    <property type="entry name" value="TRANSCRIPTION ANTITERMINATION PROTEIN RFAH"/>
    <property type="match status" value="1"/>
</dbReference>
<reference evidence="5" key="1">
    <citation type="journal article" date="2014" name="Int. J. Syst. Evol. Microbiol.">
        <title>Complete genome sequence of Corynebacterium casei LMG S-19264T (=DSM 44701T), isolated from a smear-ripened cheese.</title>
        <authorList>
            <consortium name="US DOE Joint Genome Institute (JGI-PGF)"/>
            <person name="Walter F."/>
            <person name="Albersmeier A."/>
            <person name="Kalinowski J."/>
            <person name="Ruckert C."/>
        </authorList>
    </citation>
    <scope>NUCLEOTIDE SEQUENCE</scope>
    <source>
        <strain evidence="5">JCM 13919</strain>
    </source>
</reference>
<dbReference type="InterPro" id="IPR043425">
    <property type="entry name" value="NusG-like"/>
</dbReference>
<dbReference type="Proteomes" id="UP000630149">
    <property type="component" value="Unassembled WGS sequence"/>
</dbReference>
<dbReference type="NCBIfam" id="TIGR01955">
    <property type="entry name" value="RfaH"/>
    <property type="match status" value="1"/>
</dbReference>
<reference evidence="5" key="2">
    <citation type="submission" date="2020-09" db="EMBL/GenBank/DDBJ databases">
        <authorList>
            <person name="Sun Q."/>
            <person name="Ohkuma M."/>
        </authorList>
    </citation>
    <scope>NUCLEOTIDE SEQUENCE</scope>
    <source>
        <strain evidence="5">JCM 13919</strain>
    </source>
</reference>
<dbReference type="PANTHER" id="PTHR30265">
    <property type="entry name" value="RHO-INTERACTING TRANSCRIPTION TERMINATION FACTOR NUSG"/>
    <property type="match status" value="1"/>
</dbReference>
<dbReference type="GO" id="GO:0031564">
    <property type="term" value="P:transcription antitermination"/>
    <property type="evidence" value="ECO:0007669"/>
    <property type="project" value="UniProtKB-KW"/>
</dbReference>
<keyword evidence="6" id="KW-1185">Reference proteome</keyword>
<keyword evidence="2" id="KW-0805">Transcription regulation</keyword>
<evidence type="ECO:0000256" key="1">
    <source>
        <dbReference type="ARBA" id="ARBA00022814"/>
    </source>
</evidence>
<dbReference type="AlphaFoldDB" id="A0A917JRQ4"/>
<evidence type="ECO:0000259" key="4">
    <source>
        <dbReference type="SMART" id="SM00738"/>
    </source>
</evidence>
<dbReference type="InterPro" id="IPR010215">
    <property type="entry name" value="Transcription_antiterm_RfaH"/>
</dbReference>
<comment type="caution">
    <text evidence="5">The sequence shown here is derived from an EMBL/GenBank/DDBJ whole genome shotgun (WGS) entry which is preliminary data.</text>
</comment>
<dbReference type="CDD" id="cd09892">
    <property type="entry name" value="NGN_SP_RfaH"/>
    <property type="match status" value="1"/>
</dbReference>
<dbReference type="InterPro" id="IPR008991">
    <property type="entry name" value="Translation_prot_SH3-like_sf"/>
</dbReference>
<organism evidence="5 6">
    <name type="scientific">Legionella impletisoli</name>
    <dbReference type="NCBI Taxonomy" id="343510"/>
    <lineage>
        <taxon>Bacteria</taxon>
        <taxon>Pseudomonadati</taxon>
        <taxon>Pseudomonadota</taxon>
        <taxon>Gammaproteobacteria</taxon>
        <taxon>Legionellales</taxon>
        <taxon>Legionellaceae</taxon>
        <taxon>Legionella</taxon>
    </lineage>
</organism>
<dbReference type="GO" id="GO:0006354">
    <property type="term" value="P:DNA-templated transcription elongation"/>
    <property type="evidence" value="ECO:0007669"/>
    <property type="project" value="InterPro"/>
</dbReference>
<dbReference type="InterPro" id="IPR036735">
    <property type="entry name" value="NGN_dom_sf"/>
</dbReference>
<name>A0A917JRQ4_9GAMM</name>
<dbReference type="SUPFAM" id="SSF82679">
    <property type="entry name" value="N-utilization substance G protein NusG, N-terminal domain"/>
    <property type="match status" value="1"/>
</dbReference>
<dbReference type="SMART" id="SM00738">
    <property type="entry name" value="NGN"/>
    <property type="match status" value="1"/>
</dbReference>